<dbReference type="AlphaFoldDB" id="A0A809RXQ4"/>
<dbReference type="InterPro" id="IPR029060">
    <property type="entry name" value="PIN-like_dom_sf"/>
</dbReference>
<dbReference type="PANTHER" id="PTHR34610">
    <property type="entry name" value="SSL7007 PROTEIN"/>
    <property type="match status" value="1"/>
</dbReference>
<evidence type="ECO:0000313" key="2">
    <source>
        <dbReference type="EMBL" id="BBO21137.1"/>
    </source>
</evidence>
<dbReference type="InterPro" id="IPR002716">
    <property type="entry name" value="PIN_dom"/>
</dbReference>
<evidence type="ECO:0000259" key="1">
    <source>
        <dbReference type="Pfam" id="PF13470"/>
    </source>
</evidence>
<sequence>MIRLVLDTNVVLDLLHFGDPAVAPLRQALRDGRAAAFGNAACRGELAHVLSRAEFKIGDDDVRRMLEAYDALVRPCDAVADGNLPPCRDADDQKFLELAQAARADLLVTKDKALLALAKKARRLGFRIATPAGMATVLEGI</sequence>
<proteinExistence type="predicted"/>
<dbReference type="Pfam" id="PF13470">
    <property type="entry name" value="PIN_3"/>
    <property type="match status" value="1"/>
</dbReference>
<dbReference type="PANTHER" id="PTHR34610:SF3">
    <property type="entry name" value="SSL7007 PROTEIN"/>
    <property type="match status" value="1"/>
</dbReference>
<feature type="domain" description="PIN" evidence="1">
    <location>
        <begin position="3"/>
        <end position="113"/>
    </location>
</feature>
<dbReference type="EMBL" id="AP021857">
    <property type="protein sequence ID" value="BBO21137.1"/>
    <property type="molecule type" value="Genomic_DNA"/>
</dbReference>
<organism evidence="2 3">
    <name type="scientific">Candidatus Desulfobacillus denitrificans</name>
    <dbReference type="NCBI Taxonomy" id="2608985"/>
    <lineage>
        <taxon>Bacteria</taxon>
        <taxon>Pseudomonadati</taxon>
        <taxon>Pseudomonadota</taxon>
        <taxon>Betaproteobacteria</taxon>
        <taxon>Candidatus Desulfobacillus</taxon>
    </lineage>
</organism>
<accession>A0A809RXQ4</accession>
<dbReference type="InterPro" id="IPR002850">
    <property type="entry name" value="PIN_toxin-like"/>
</dbReference>
<evidence type="ECO:0000313" key="3">
    <source>
        <dbReference type="Proteomes" id="UP000662914"/>
    </source>
</evidence>
<dbReference type="SUPFAM" id="SSF88723">
    <property type="entry name" value="PIN domain-like"/>
    <property type="match status" value="1"/>
</dbReference>
<name>A0A809RXQ4_9PROT</name>
<dbReference type="Proteomes" id="UP000662914">
    <property type="component" value="Chromosome"/>
</dbReference>
<dbReference type="KEGG" id="ddz:DSYM_18360"/>
<reference evidence="2" key="1">
    <citation type="journal article" name="DNA Res.">
        <title>The physiological potential of anammox bacteria as revealed by their core genome structure.</title>
        <authorList>
            <person name="Okubo T."/>
            <person name="Toyoda A."/>
            <person name="Fukuhara K."/>
            <person name="Uchiyama I."/>
            <person name="Harigaya Y."/>
            <person name="Kuroiwa M."/>
            <person name="Suzuki T."/>
            <person name="Murakami Y."/>
            <person name="Suwa Y."/>
            <person name="Takami H."/>
        </authorList>
    </citation>
    <scope>NUCLEOTIDE SEQUENCE</scope>
    <source>
        <strain evidence="2">317325-3</strain>
    </source>
</reference>
<dbReference type="NCBIfam" id="TIGR00305">
    <property type="entry name" value="putative toxin-antitoxin system toxin component, PIN family"/>
    <property type="match status" value="1"/>
</dbReference>
<gene>
    <name evidence="2" type="ORF">DSYM_18360</name>
</gene>
<protein>
    <submittedName>
        <fullName evidence="2">Toxin-antitoxin system toxin component, PIN family</fullName>
    </submittedName>
</protein>